<accession>A0ABN9XC53</accession>
<proteinExistence type="predicted"/>
<feature type="non-terminal residue" evidence="2">
    <location>
        <position position="132"/>
    </location>
</feature>
<reference evidence="2" key="1">
    <citation type="submission" date="2023-10" db="EMBL/GenBank/DDBJ databases">
        <authorList>
            <person name="Chen Y."/>
            <person name="Shah S."/>
            <person name="Dougan E. K."/>
            <person name="Thang M."/>
            <person name="Chan C."/>
        </authorList>
    </citation>
    <scope>NUCLEOTIDE SEQUENCE [LARGE SCALE GENOMIC DNA]</scope>
</reference>
<feature type="region of interest" description="Disordered" evidence="1">
    <location>
        <begin position="106"/>
        <end position="132"/>
    </location>
</feature>
<sequence>MLRWATLAGPARHHITTIIYSMTLSLIRHRDHFLTAASALRSRAGSVSNALLDGPPFLAKLPTVVLLLAALELLGALLTDAHSGVGHAEVLLFLLALAALCASPPRATPPPRGRPAAASCPSPLGDAAGAAP</sequence>
<evidence type="ECO:0000313" key="3">
    <source>
        <dbReference type="Proteomes" id="UP001189429"/>
    </source>
</evidence>
<comment type="caution">
    <text evidence="2">The sequence shown here is derived from an EMBL/GenBank/DDBJ whole genome shotgun (WGS) entry which is preliminary data.</text>
</comment>
<dbReference type="Proteomes" id="UP001189429">
    <property type="component" value="Unassembled WGS sequence"/>
</dbReference>
<keyword evidence="3" id="KW-1185">Reference proteome</keyword>
<protein>
    <submittedName>
        <fullName evidence="2">Uncharacterized protein</fullName>
    </submittedName>
</protein>
<dbReference type="EMBL" id="CAUYUJ010020283">
    <property type="protein sequence ID" value="CAK0897143.1"/>
    <property type="molecule type" value="Genomic_DNA"/>
</dbReference>
<evidence type="ECO:0000256" key="1">
    <source>
        <dbReference type="SAM" id="MobiDB-lite"/>
    </source>
</evidence>
<gene>
    <name evidence="2" type="ORF">PCOR1329_LOCUS75412</name>
</gene>
<feature type="compositionally biased region" description="Low complexity" evidence="1">
    <location>
        <begin position="114"/>
        <end position="123"/>
    </location>
</feature>
<organism evidence="2 3">
    <name type="scientific">Prorocentrum cordatum</name>
    <dbReference type="NCBI Taxonomy" id="2364126"/>
    <lineage>
        <taxon>Eukaryota</taxon>
        <taxon>Sar</taxon>
        <taxon>Alveolata</taxon>
        <taxon>Dinophyceae</taxon>
        <taxon>Prorocentrales</taxon>
        <taxon>Prorocentraceae</taxon>
        <taxon>Prorocentrum</taxon>
    </lineage>
</organism>
<name>A0ABN9XC53_9DINO</name>
<evidence type="ECO:0000313" key="2">
    <source>
        <dbReference type="EMBL" id="CAK0897143.1"/>
    </source>
</evidence>